<comment type="caution">
    <text evidence="1">The sequence shown here is derived from an EMBL/GenBank/DDBJ whole genome shotgun (WGS) entry which is preliminary data.</text>
</comment>
<evidence type="ECO:0000313" key="1">
    <source>
        <dbReference type="EMBL" id="CAL2083380.1"/>
    </source>
</evidence>
<sequence>MEESNTPIGSACGATIRVVYHKNLKIIPILIPLPAKSSKASHKACITKTNRMIKKVARNGIKKLFNIYLSSFFTNTKVMSLIIINTKVLLIAKQAINKTLLKYIC</sequence>
<name>A0ABM9NXW8_9FLAO</name>
<reference evidence="1 2" key="1">
    <citation type="submission" date="2024-05" db="EMBL/GenBank/DDBJ databases">
        <authorList>
            <person name="Duchaud E."/>
        </authorList>
    </citation>
    <scope>NUCLEOTIDE SEQUENCE [LARGE SCALE GENOMIC DNA]</scope>
    <source>
        <strain evidence="1">Ena-SAMPLE-TAB-13-05-2024-13:56:06:370-140302</strain>
    </source>
</reference>
<dbReference type="EMBL" id="CAXIXY010000004">
    <property type="protein sequence ID" value="CAL2083380.1"/>
    <property type="molecule type" value="Genomic_DNA"/>
</dbReference>
<organism evidence="1 2">
    <name type="scientific">Tenacibaculum platacis</name>
    <dbReference type="NCBI Taxonomy" id="3137852"/>
    <lineage>
        <taxon>Bacteria</taxon>
        <taxon>Pseudomonadati</taxon>
        <taxon>Bacteroidota</taxon>
        <taxon>Flavobacteriia</taxon>
        <taxon>Flavobacteriales</taxon>
        <taxon>Flavobacteriaceae</taxon>
        <taxon>Tenacibaculum</taxon>
    </lineage>
</organism>
<dbReference type="Proteomes" id="UP001497416">
    <property type="component" value="Unassembled WGS sequence"/>
</dbReference>
<evidence type="ECO:0000313" key="2">
    <source>
        <dbReference type="Proteomes" id="UP001497416"/>
    </source>
</evidence>
<protein>
    <submittedName>
        <fullName evidence="1">Uncharacterized protein</fullName>
    </submittedName>
</protein>
<keyword evidence="2" id="KW-1185">Reference proteome</keyword>
<gene>
    <name evidence="1" type="ORF">T190607A01A_20125</name>
</gene>
<accession>A0ABM9NXW8</accession>
<proteinExistence type="predicted"/>